<feature type="signal peptide" evidence="3">
    <location>
        <begin position="1"/>
        <end position="28"/>
    </location>
</feature>
<dbReference type="InterPro" id="IPR017996">
    <property type="entry name" value="MRJP/yellow-related"/>
</dbReference>
<proteinExistence type="predicted"/>
<dbReference type="AlphaFoldDB" id="A0A4Q2RHR9"/>
<sequence>MRPPLPHRRRAAHALLSATLLASTAAFAAAPNAEAPMAGHAAATAKLEKVMSFDHQVTGVAVSEDGRIFVSFPRWFEDVPVSLAEVTKDGKLRPYPDAEWNSFRNADPKSPGDHFVCVQAETADGKGHLWVIDPAAPATGFIVPGGPKLVEIDLKTDKVVRTFKFGGDVAPQGSYLNDVRLSPDGRFAYMTDSGAQGALVVLDVTTGQARRVLDGAMQTQVDKSVKVVIGGKEIHTADGRGVQFAADSISLDPKGEYLYLQPLTGKTLYRIATSALQDASLAPDAMSAKVETVSPSEPNDGLWQDRTGKLFFTAVQKDAIETQEPGAKERHLLVKDPRLVWPDTFAEGPDATLYVTNSAIQNSPRYNPHGWTERTFNLWKIVPKEKGEIAGNPAFDK</sequence>
<reference evidence="4 5" key="1">
    <citation type="submission" date="2018-09" db="EMBL/GenBank/DDBJ databases">
        <authorList>
            <person name="Grouzdev D.S."/>
            <person name="Krutkina M.S."/>
        </authorList>
    </citation>
    <scope>NUCLEOTIDE SEQUENCE [LARGE SCALE GENOMIC DNA]</scope>
    <source>
        <strain evidence="4 5">RmlP001</strain>
    </source>
</reference>
<name>A0A4Q2RHR9_9HYPH</name>
<dbReference type="OrthoDB" id="9797664at2"/>
<dbReference type="InterPro" id="IPR011042">
    <property type="entry name" value="6-blade_b-propeller_TolB-like"/>
</dbReference>
<gene>
    <name evidence="4" type="ORF">D3272_01425</name>
</gene>
<dbReference type="EMBL" id="QYBC01000001">
    <property type="protein sequence ID" value="RYB07815.1"/>
    <property type="molecule type" value="Genomic_DNA"/>
</dbReference>
<keyword evidence="2" id="KW-0964">Secreted</keyword>
<evidence type="ECO:0000256" key="1">
    <source>
        <dbReference type="ARBA" id="ARBA00004613"/>
    </source>
</evidence>
<comment type="subcellular location">
    <subcellularLocation>
        <location evidence="1">Secreted</location>
    </subcellularLocation>
</comment>
<reference evidence="4 5" key="2">
    <citation type="submission" date="2019-02" db="EMBL/GenBank/DDBJ databases">
        <title>'Lichenibacterium ramalinii' gen. nov. sp. nov., 'Lichenibacterium minor' gen. nov. sp. nov.</title>
        <authorList>
            <person name="Pankratov T."/>
        </authorList>
    </citation>
    <scope>NUCLEOTIDE SEQUENCE [LARGE SCALE GENOMIC DNA]</scope>
    <source>
        <strain evidence="4 5">RmlP001</strain>
    </source>
</reference>
<evidence type="ECO:0000256" key="2">
    <source>
        <dbReference type="ARBA" id="ARBA00022525"/>
    </source>
</evidence>
<dbReference type="Proteomes" id="UP000289411">
    <property type="component" value="Unassembled WGS sequence"/>
</dbReference>
<feature type="chain" id="PRO_5020981190" description="Gluconolaconase" evidence="3">
    <location>
        <begin position="29"/>
        <end position="397"/>
    </location>
</feature>
<dbReference type="PANTHER" id="PTHR10009:SF18">
    <property type="entry name" value="PROTEIN YELLOW-LIKE PROTEIN"/>
    <property type="match status" value="1"/>
</dbReference>
<keyword evidence="3" id="KW-0732">Signal</keyword>
<comment type="caution">
    <text evidence="4">The sequence shown here is derived from an EMBL/GenBank/DDBJ whole genome shotgun (WGS) entry which is preliminary data.</text>
</comment>
<dbReference type="PANTHER" id="PTHR10009">
    <property type="entry name" value="PROTEIN YELLOW-RELATED"/>
    <property type="match status" value="1"/>
</dbReference>
<protein>
    <recommendedName>
        <fullName evidence="6">Gluconolaconase</fullName>
    </recommendedName>
</protein>
<organism evidence="4 5">
    <name type="scientific">Lichenibacterium ramalinae</name>
    <dbReference type="NCBI Taxonomy" id="2316527"/>
    <lineage>
        <taxon>Bacteria</taxon>
        <taxon>Pseudomonadati</taxon>
        <taxon>Pseudomonadota</taxon>
        <taxon>Alphaproteobacteria</taxon>
        <taxon>Hyphomicrobiales</taxon>
        <taxon>Lichenihabitantaceae</taxon>
        <taxon>Lichenibacterium</taxon>
    </lineage>
</organism>
<evidence type="ECO:0000313" key="5">
    <source>
        <dbReference type="Proteomes" id="UP000289411"/>
    </source>
</evidence>
<dbReference type="GO" id="GO:0005576">
    <property type="term" value="C:extracellular region"/>
    <property type="evidence" value="ECO:0007669"/>
    <property type="project" value="UniProtKB-SubCell"/>
</dbReference>
<evidence type="ECO:0008006" key="6">
    <source>
        <dbReference type="Google" id="ProtNLM"/>
    </source>
</evidence>
<dbReference type="SUPFAM" id="SSF101898">
    <property type="entry name" value="NHL repeat"/>
    <property type="match status" value="1"/>
</dbReference>
<dbReference type="Gene3D" id="2.120.10.30">
    <property type="entry name" value="TolB, C-terminal domain"/>
    <property type="match status" value="1"/>
</dbReference>
<evidence type="ECO:0000256" key="3">
    <source>
        <dbReference type="SAM" id="SignalP"/>
    </source>
</evidence>
<dbReference type="RefSeq" id="WP_129217286.1">
    <property type="nucleotide sequence ID" value="NZ_QYBC01000001.1"/>
</dbReference>
<evidence type="ECO:0000313" key="4">
    <source>
        <dbReference type="EMBL" id="RYB07815.1"/>
    </source>
</evidence>
<dbReference type="Pfam" id="PF03022">
    <property type="entry name" value="MRJP"/>
    <property type="match status" value="1"/>
</dbReference>
<accession>A0A4Q2RHR9</accession>
<keyword evidence="5" id="KW-1185">Reference proteome</keyword>